<dbReference type="Pfam" id="PF03050">
    <property type="entry name" value="DDE_Tnp_IS66"/>
    <property type="match status" value="1"/>
</dbReference>
<protein>
    <recommendedName>
        <fullName evidence="1">Transposase IS66 central domain-containing protein</fullName>
    </recommendedName>
</protein>
<accession>A0A139L3M9</accession>
<name>A0A139L3M9_9BACE</name>
<dbReference type="AlphaFoldDB" id="A0A139L3M9"/>
<evidence type="ECO:0000259" key="1">
    <source>
        <dbReference type="Pfam" id="PF03050"/>
    </source>
</evidence>
<evidence type="ECO:0000313" key="2">
    <source>
        <dbReference type="EMBL" id="KXT46039.1"/>
    </source>
</evidence>
<organism evidence="2">
    <name type="scientific">Bacteroides intestinalis</name>
    <dbReference type="NCBI Taxonomy" id="329854"/>
    <lineage>
        <taxon>Bacteria</taxon>
        <taxon>Pseudomonadati</taxon>
        <taxon>Bacteroidota</taxon>
        <taxon>Bacteroidia</taxon>
        <taxon>Bacteroidales</taxon>
        <taxon>Bacteroidaceae</taxon>
        <taxon>Bacteroides</taxon>
    </lineage>
</organism>
<sequence>MNINKIYHINETQAYPLWSKMNICLGVNHINRDNNFAENAISPLMLLRKNFLFCGNHEAAKTLRLSVHCLPPARRRKSIQENY</sequence>
<dbReference type="InterPro" id="IPR004291">
    <property type="entry name" value="Transposase_IS66_central"/>
</dbReference>
<reference evidence="2 3" key="1">
    <citation type="submission" date="2016-02" db="EMBL/GenBank/DDBJ databases">
        <authorList>
            <person name="Wen L."/>
            <person name="He K."/>
            <person name="Yang H."/>
        </authorList>
    </citation>
    <scope>NUCLEOTIDE SEQUENCE [LARGE SCALE GENOMIC DNA]</scope>
    <source>
        <strain evidence="2 3">KLE1704</strain>
    </source>
</reference>
<dbReference type="PATRIC" id="fig|329854.7.peg.3294"/>
<proteinExistence type="predicted"/>
<gene>
    <name evidence="2" type="ORF">HMPREF2531_03225</name>
</gene>
<dbReference type="EMBL" id="LTDF01000129">
    <property type="protein sequence ID" value="KXT46039.1"/>
    <property type="molecule type" value="Genomic_DNA"/>
</dbReference>
<comment type="caution">
    <text evidence="2">The sequence shown here is derived from an EMBL/GenBank/DDBJ whole genome shotgun (WGS) entry which is preliminary data.</text>
</comment>
<feature type="domain" description="Transposase IS66 central" evidence="1">
    <location>
        <begin position="16"/>
        <end position="61"/>
    </location>
</feature>
<evidence type="ECO:0000313" key="3">
    <source>
        <dbReference type="Proteomes" id="UP000070319"/>
    </source>
</evidence>
<dbReference type="Proteomes" id="UP000070319">
    <property type="component" value="Unassembled WGS sequence"/>
</dbReference>